<organism evidence="1 2">
    <name type="scientific">Micromonospora inositola</name>
    <dbReference type="NCBI Taxonomy" id="47865"/>
    <lineage>
        <taxon>Bacteria</taxon>
        <taxon>Bacillati</taxon>
        <taxon>Actinomycetota</taxon>
        <taxon>Actinomycetes</taxon>
        <taxon>Micromonosporales</taxon>
        <taxon>Micromonosporaceae</taxon>
        <taxon>Micromonospora</taxon>
    </lineage>
</organism>
<dbReference type="Proteomes" id="UP000198221">
    <property type="component" value="Chromosome I"/>
</dbReference>
<dbReference type="AlphaFoldDB" id="A0A1C5H730"/>
<evidence type="ECO:0000313" key="2">
    <source>
        <dbReference type="Proteomes" id="UP000198221"/>
    </source>
</evidence>
<gene>
    <name evidence="1" type="ORF">GA0070613_0920</name>
</gene>
<protein>
    <submittedName>
        <fullName evidence="1">Uncharacterized protein</fullName>
    </submittedName>
</protein>
<accession>A0A1C5H730</accession>
<dbReference type="EMBL" id="LT607754">
    <property type="protein sequence ID" value="SCG41836.1"/>
    <property type="molecule type" value="Genomic_DNA"/>
</dbReference>
<dbReference type="RefSeq" id="WP_089011134.1">
    <property type="nucleotide sequence ID" value="NZ_LT607754.1"/>
</dbReference>
<reference evidence="2" key="1">
    <citation type="submission" date="2016-06" db="EMBL/GenBank/DDBJ databases">
        <authorList>
            <person name="Varghese N."/>
            <person name="Submissions Spin"/>
        </authorList>
    </citation>
    <scope>NUCLEOTIDE SEQUENCE [LARGE SCALE GENOMIC DNA]</scope>
    <source>
        <strain evidence="2">DSM 43819</strain>
    </source>
</reference>
<keyword evidence="2" id="KW-1185">Reference proteome</keyword>
<evidence type="ECO:0000313" key="1">
    <source>
        <dbReference type="EMBL" id="SCG41836.1"/>
    </source>
</evidence>
<dbReference type="OrthoDB" id="3402197at2"/>
<name>A0A1C5H730_9ACTN</name>
<proteinExistence type="predicted"/>
<sequence>MSAAELDRAVELLVRQVSHWQQPRWSAAAEGGNVSRADLVHKLVQEIGNLAADAEGGPRRDVPRLGNDLVLPDQLRVVAADLLAAGPPEAMLAQAAAAITATRSAL</sequence>